<dbReference type="PROSITE" id="PS00678">
    <property type="entry name" value="WD_REPEATS_1"/>
    <property type="match status" value="3"/>
</dbReference>
<accession>A0ABR0SCI7</accession>
<dbReference type="InterPro" id="IPR027417">
    <property type="entry name" value="P-loop_NTPase"/>
</dbReference>
<name>A0ABR0SCI7_9HYPO</name>
<dbReference type="InterPro" id="IPR007111">
    <property type="entry name" value="NACHT_NTPase"/>
</dbReference>
<dbReference type="PROSITE" id="PS50294">
    <property type="entry name" value="WD_REPEATS_REGION"/>
    <property type="match status" value="7"/>
</dbReference>
<dbReference type="PANTHER" id="PTHR22847">
    <property type="entry name" value="WD40 REPEAT PROTEIN"/>
    <property type="match status" value="1"/>
</dbReference>
<dbReference type="PRINTS" id="PR00320">
    <property type="entry name" value="GPROTEINBRPT"/>
</dbReference>
<feature type="repeat" description="WD" evidence="7">
    <location>
        <begin position="935"/>
        <end position="969"/>
    </location>
</feature>
<protein>
    <recommendedName>
        <fullName evidence="5">Mitochondrial division protein 1</fullName>
    </recommendedName>
</protein>
<evidence type="ECO:0000313" key="9">
    <source>
        <dbReference type="EMBL" id="KAK5989879.1"/>
    </source>
</evidence>
<feature type="repeat" description="WD" evidence="7">
    <location>
        <begin position="1225"/>
        <end position="1266"/>
    </location>
</feature>
<dbReference type="InterPro" id="IPR019775">
    <property type="entry name" value="WD40_repeat_CS"/>
</dbReference>
<dbReference type="InterPro" id="IPR001680">
    <property type="entry name" value="WD40_rpt"/>
</dbReference>
<comment type="similarity">
    <text evidence="4">Belongs to the WD repeat MDV1/CAF4 family.</text>
</comment>
<feature type="repeat" description="WD" evidence="7">
    <location>
        <begin position="1065"/>
        <end position="1099"/>
    </location>
</feature>
<evidence type="ECO:0000256" key="7">
    <source>
        <dbReference type="PROSITE-ProRule" id="PRU00221"/>
    </source>
</evidence>
<feature type="repeat" description="WD" evidence="7">
    <location>
        <begin position="1190"/>
        <end position="1215"/>
    </location>
</feature>
<feature type="repeat" description="WD" evidence="7">
    <location>
        <begin position="970"/>
        <end position="1011"/>
    </location>
</feature>
<dbReference type="Gene3D" id="3.40.50.300">
    <property type="entry name" value="P-loop containing nucleotide triphosphate hydrolases"/>
    <property type="match status" value="1"/>
</dbReference>
<dbReference type="PROSITE" id="PS50837">
    <property type="entry name" value="NACHT"/>
    <property type="match status" value="1"/>
</dbReference>
<dbReference type="Gene3D" id="2.130.10.10">
    <property type="entry name" value="YVTN repeat-like/Quinoprotein amine dehydrogenase"/>
    <property type="match status" value="5"/>
</dbReference>
<evidence type="ECO:0000256" key="3">
    <source>
        <dbReference type="ARBA" id="ARBA00023054"/>
    </source>
</evidence>
<dbReference type="Pfam" id="PF24883">
    <property type="entry name" value="NPHP3_N"/>
    <property type="match status" value="1"/>
</dbReference>
<keyword evidence="10" id="KW-1185">Reference proteome</keyword>
<evidence type="ECO:0000313" key="10">
    <source>
        <dbReference type="Proteomes" id="UP001338125"/>
    </source>
</evidence>
<evidence type="ECO:0000256" key="4">
    <source>
        <dbReference type="ARBA" id="ARBA00038415"/>
    </source>
</evidence>
<keyword evidence="2" id="KW-0677">Repeat</keyword>
<dbReference type="InterPro" id="IPR031359">
    <property type="entry name" value="NACHT_N"/>
</dbReference>
<dbReference type="SMART" id="SM00320">
    <property type="entry name" value="WD40"/>
    <property type="match status" value="12"/>
</dbReference>
<dbReference type="Pfam" id="PF17100">
    <property type="entry name" value="NACHT_N"/>
    <property type="match status" value="1"/>
</dbReference>
<dbReference type="Pfam" id="PF23869">
    <property type="entry name" value="Beta-prop_WDR75_1st"/>
    <property type="match status" value="1"/>
</dbReference>
<feature type="domain" description="NACHT" evidence="8">
    <location>
        <begin position="387"/>
        <end position="531"/>
    </location>
</feature>
<feature type="repeat" description="WD" evidence="7">
    <location>
        <begin position="1099"/>
        <end position="1140"/>
    </location>
</feature>
<dbReference type="InterPro" id="IPR036322">
    <property type="entry name" value="WD40_repeat_dom_sf"/>
</dbReference>
<dbReference type="InterPro" id="IPR020472">
    <property type="entry name" value="WD40_PAC1"/>
</dbReference>
<evidence type="ECO:0000256" key="1">
    <source>
        <dbReference type="ARBA" id="ARBA00022574"/>
    </source>
</evidence>
<comment type="function">
    <text evidence="6">Involved in mitochondrial fission. Acts as an adapter protein required to form mitochondrial fission complexes. Formation of these complexes is required to promote constriction and fission of the mitochondrial compartment at a late step in mitochondrial division.</text>
</comment>
<dbReference type="PANTHER" id="PTHR22847:SF637">
    <property type="entry name" value="WD REPEAT DOMAIN 5B"/>
    <property type="match status" value="1"/>
</dbReference>
<organism evidence="9 10">
    <name type="scientific">Cladobotryum mycophilum</name>
    <dbReference type="NCBI Taxonomy" id="491253"/>
    <lineage>
        <taxon>Eukaryota</taxon>
        <taxon>Fungi</taxon>
        <taxon>Dikarya</taxon>
        <taxon>Ascomycota</taxon>
        <taxon>Pezizomycotina</taxon>
        <taxon>Sordariomycetes</taxon>
        <taxon>Hypocreomycetidae</taxon>
        <taxon>Hypocreales</taxon>
        <taxon>Hypocreaceae</taxon>
        <taxon>Cladobotryum</taxon>
    </lineage>
</organism>
<gene>
    <name evidence="9" type="ORF">PT974_08141</name>
</gene>
<dbReference type="SUPFAM" id="SSF50998">
    <property type="entry name" value="Quinoprotein alcohol dehydrogenase-like"/>
    <property type="match status" value="2"/>
</dbReference>
<dbReference type="PROSITE" id="PS50082">
    <property type="entry name" value="WD_REPEATS_2"/>
    <property type="match status" value="9"/>
</dbReference>
<keyword evidence="3" id="KW-0175">Coiled coil</keyword>
<sequence>MPLGTWLKRSRHRLRHTFRSGESTTQDPSHGQDAAPTLVASPVEGSITNTSHAELASGLLSTHSRINLAPLSPLSGRSSFTNATPITRPEQLWDQAYDELKKDEAEIVQAYEKILSSKLRGQDINSPVADFEQNAIAQDNTSERCDQMQKLIRDGLEKTAREAKVKENIGVAVQFVLNARAIISSAVQAMPQAALAWTGACVLLEMLQHPISETEANRKGIEHVIKRMKWYWELSGAFLKKTLNTNDLSGVRYQLEIQIINFYKLLLLYEMKSVCSYYRHRGFVFLRDMVGLDDWKGNMDAIRKAESALSDDFKAYTVQEASFYLGQLVTFQMDEKDRQCLRDLRLTDPSDDKKRIEQTKGGLLLESYWWILDDPDYQEWRDNDKCRLLWIRGDPGKGKTMLLCGIINELIMKAANSSTVSYFFCQATDRDLNNATAVLRGIIYLLIRKHPSLISHVRKRYDVPEGKVFEDANAWVVLSDILADIVQDLTLLDTYLIVDALDECSSGMDQLLDLIKNLSVSSRVKWIVSSRNWPQIEHKLALSDINGDLSLSLEVNADLISNAVDAYIDYKINQLTLIQQDIHLKDQVRCLVRQKANGTFLWVALVVRELKEMEDAEFEDNSEILRHLEDVPDDLTKLYSRMLDQIGRLKNKDPDLCRKVLSTATLVSRPLHLAELAALTGFQGNLADEAKLERLVNKCGSFLTVRNGTVYFVHQSAKDYLVDSETAQGIIFPFGRKAVHYTIFSQSLKAMDNKLHKNMYALPHPGTHNDEFTTPHPDPLASIRYACVYWADHFCNGYINDGDVTHQAYLDDNRIIYSFIENHFLHWLEALSLLRNMSDGILSLSRLETLFRTKLPKGQTHDLLQDAYRFVLYYKLGIENSPLQTYISALIFSPEGSLIRKLFSHQAPPWISSQITAREKHWSSCLQTFECQSGVASVAMSLDGQWVVSGSFDHKIRIWDTTTGACNQILSGHNNKVHSVVISSNKQQIISASWDETIRIWDMTTGTCIHTLEDQDDYFGLSFSLAVSSDGQRLASSDYMSRNIKIWDLPSGACSQIINDAFGWIYSVAISSDGKWVASGSSDEAVKIWDPITGTCLQTLNHTSGVHSVAIFPDDFRVVSGGDDATIRIWDTITGLCTHTLNGHYGKVYSVVISLDGQRIASASQDKTIKIWDPLTRACLQTFIYNAISVSSLAISSNGQRLASASSVTTIRIWDGTADISIETSEGHNDLVSSVAISLDGQWVISGSADYTIRIWDTTIGTCLHILRGHESEISSIAILPNSQQVISGSMDKTVRIWDTSTGMCINTLNHGSKVYAVAASSDGWWIASGLGGGTVGIWDMTTSTYLHTLELELVEPVEKIAISSDGQVVTAACVNKFMIWNTTTGTRLHDIVNDTDRGMGPIAISPNGQRVALSSNYKTIEIWDTITGSCLQALNVEHPHRYLSFDLMPDSCLRLSQGWVDLDLNQMSTPKTQSVEASIPRPCYFGYGIKRGAWVVKDGKPVLWLPPDYRGGKFAIVESTIAIGCQSGRVVILQFSEPTSDW</sequence>
<dbReference type="InterPro" id="IPR015943">
    <property type="entry name" value="WD40/YVTN_repeat-like_dom_sf"/>
</dbReference>
<reference evidence="9 10" key="1">
    <citation type="submission" date="2024-01" db="EMBL/GenBank/DDBJ databases">
        <title>Complete genome of Cladobotryum mycophilum ATHUM6906.</title>
        <authorList>
            <person name="Christinaki A.C."/>
            <person name="Myridakis A.I."/>
            <person name="Kouvelis V.N."/>
        </authorList>
    </citation>
    <scope>NUCLEOTIDE SEQUENCE [LARGE SCALE GENOMIC DNA]</scope>
    <source>
        <strain evidence="9 10">ATHUM6906</strain>
    </source>
</reference>
<feature type="repeat" description="WD" evidence="7">
    <location>
        <begin position="1308"/>
        <end position="1349"/>
    </location>
</feature>
<evidence type="ECO:0000256" key="5">
    <source>
        <dbReference type="ARBA" id="ARBA00039789"/>
    </source>
</evidence>
<dbReference type="EMBL" id="JAVFKD010000014">
    <property type="protein sequence ID" value="KAK5989879.1"/>
    <property type="molecule type" value="Genomic_DNA"/>
</dbReference>
<proteinExistence type="inferred from homology"/>
<dbReference type="Proteomes" id="UP001338125">
    <property type="component" value="Unassembled WGS sequence"/>
</dbReference>
<comment type="caution">
    <text evidence="9">The sequence shown here is derived from an EMBL/GenBank/DDBJ whole genome shotgun (WGS) entry which is preliminary data.</text>
</comment>
<dbReference type="SUPFAM" id="SSF52540">
    <property type="entry name" value="P-loop containing nucleoside triphosphate hydrolases"/>
    <property type="match status" value="1"/>
</dbReference>
<dbReference type="Pfam" id="PF00400">
    <property type="entry name" value="WD40"/>
    <property type="match status" value="7"/>
</dbReference>
<dbReference type="InterPro" id="IPR011047">
    <property type="entry name" value="Quinoprotein_ADH-like_sf"/>
</dbReference>
<feature type="repeat" description="WD" evidence="7">
    <location>
        <begin position="1141"/>
        <end position="1182"/>
    </location>
</feature>
<dbReference type="InterPro" id="IPR056884">
    <property type="entry name" value="NPHP3-like_N"/>
</dbReference>
<evidence type="ECO:0000256" key="6">
    <source>
        <dbReference type="ARBA" id="ARBA00043913"/>
    </source>
</evidence>
<keyword evidence="1 7" id="KW-0853">WD repeat</keyword>
<evidence type="ECO:0000259" key="8">
    <source>
        <dbReference type="PROSITE" id="PS50837"/>
    </source>
</evidence>
<dbReference type="SUPFAM" id="SSF50978">
    <property type="entry name" value="WD40 repeat-like"/>
    <property type="match status" value="1"/>
</dbReference>
<dbReference type="CDD" id="cd00200">
    <property type="entry name" value="WD40"/>
    <property type="match status" value="1"/>
</dbReference>
<evidence type="ECO:0000256" key="2">
    <source>
        <dbReference type="ARBA" id="ARBA00022737"/>
    </source>
</evidence>
<feature type="repeat" description="WD" evidence="7">
    <location>
        <begin position="1267"/>
        <end position="1308"/>
    </location>
</feature>